<evidence type="ECO:0000313" key="2">
    <source>
        <dbReference type="EMBL" id="VFB14407.1"/>
    </source>
</evidence>
<dbReference type="SUPFAM" id="SSF46955">
    <property type="entry name" value="Putative DNA-binding domain"/>
    <property type="match status" value="1"/>
</dbReference>
<dbReference type="InterPro" id="IPR041657">
    <property type="entry name" value="HTH_17"/>
</dbReference>
<dbReference type="InterPro" id="IPR009061">
    <property type="entry name" value="DNA-bd_dom_put_sf"/>
</dbReference>
<evidence type="ECO:0000313" key="3">
    <source>
        <dbReference type="Proteomes" id="UP000396835"/>
    </source>
</evidence>
<evidence type="ECO:0000259" key="1">
    <source>
        <dbReference type="Pfam" id="PF12728"/>
    </source>
</evidence>
<dbReference type="AlphaFoldDB" id="A0A449I4V5"/>
<organism evidence="2 3">
    <name type="scientific">Prevotella heparinolytica</name>
    <dbReference type="NCBI Taxonomy" id="28113"/>
    <lineage>
        <taxon>Bacteria</taxon>
        <taxon>Pseudomonadati</taxon>
        <taxon>Bacteroidota</taxon>
        <taxon>Bacteroidia</taxon>
        <taxon>Bacteroidales</taxon>
        <taxon>Bacteroidaceae</taxon>
        <taxon>Bacteroides</taxon>
    </lineage>
</organism>
<dbReference type="EMBL" id="CAACYH010000004">
    <property type="protein sequence ID" value="VFB14407.1"/>
    <property type="molecule type" value="Genomic_DNA"/>
</dbReference>
<sequence length="152" mass="17255">MFYGINGCVAAAEHKTFREPNLSIDTSSHIRYQERIGLSSLGGRKKEMETKIKEIVQCGMNVSVTVTANDLLQFASHLIKETKKELENAITAAKSEDYLTPDEACMKLHINRTTLWRWHKTGYLTHVEAGGKRLYRQSDINAALSKQERRDA</sequence>
<name>A0A449I4V5_9BACE</name>
<accession>A0A449I4V5</accession>
<gene>
    <name evidence="2" type="ORF">NCTC7812_01959</name>
</gene>
<feature type="domain" description="Helix-turn-helix" evidence="1">
    <location>
        <begin position="98"/>
        <end position="147"/>
    </location>
</feature>
<dbReference type="Proteomes" id="UP000396835">
    <property type="component" value="Unassembled WGS sequence"/>
</dbReference>
<proteinExistence type="predicted"/>
<dbReference type="Pfam" id="PF12728">
    <property type="entry name" value="HTH_17"/>
    <property type="match status" value="1"/>
</dbReference>
<protein>
    <submittedName>
        <fullName evidence="2">Phage transcriptional regulator, AlpA</fullName>
    </submittedName>
</protein>
<reference evidence="2 3" key="1">
    <citation type="submission" date="2019-02" db="EMBL/GenBank/DDBJ databases">
        <authorList>
            <consortium name="Pathogen Informatics"/>
        </authorList>
    </citation>
    <scope>NUCLEOTIDE SEQUENCE [LARGE SCALE GENOMIC DNA]</scope>
    <source>
        <strain evidence="2 3">3012STDY7078512</strain>
    </source>
</reference>